<evidence type="ECO:0000313" key="1">
    <source>
        <dbReference type="EMBL" id="KAL3826682.1"/>
    </source>
</evidence>
<sequence length="116" mass="12982">MTRFGLETYYSGGGGSNNDDYGGGECILHVSVASVRGDVIPRMLERRRRRRRHAAGTIIAIGGDDRAVRCVPLFTPEEPTMETRGTTYDTLPVYIPVRVDRVQCDFGKYKRCTIPL</sequence>
<accession>A0ABD3SQ24</accession>
<comment type="caution">
    <text evidence="1">The sequence shown here is derived from an EMBL/GenBank/DDBJ whole genome shotgun (WGS) entry which is preliminary data.</text>
</comment>
<evidence type="ECO:0000313" key="2">
    <source>
        <dbReference type="Proteomes" id="UP001530377"/>
    </source>
</evidence>
<organism evidence="1 2">
    <name type="scientific">Cyclostephanos tholiformis</name>
    <dbReference type="NCBI Taxonomy" id="382380"/>
    <lineage>
        <taxon>Eukaryota</taxon>
        <taxon>Sar</taxon>
        <taxon>Stramenopiles</taxon>
        <taxon>Ochrophyta</taxon>
        <taxon>Bacillariophyta</taxon>
        <taxon>Coscinodiscophyceae</taxon>
        <taxon>Thalassiosirophycidae</taxon>
        <taxon>Stephanodiscales</taxon>
        <taxon>Stephanodiscaceae</taxon>
        <taxon>Cyclostephanos</taxon>
    </lineage>
</organism>
<dbReference type="EMBL" id="JALLPB020000016">
    <property type="protein sequence ID" value="KAL3826682.1"/>
    <property type="molecule type" value="Genomic_DNA"/>
</dbReference>
<proteinExistence type="predicted"/>
<protein>
    <submittedName>
        <fullName evidence="1">Uncharacterized protein</fullName>
    </submittedName>
</protein>
<name>A0ABD3SQ24_9STRA</name>
<reference evidence="1 2" key="1">
    <citation type="submission" date="2024-10" db="EMBL/GenBank/DDBJ databases">
        <title>Updated reference genomes for cyclostephanoid diatoms.</title>
        <authorList>
            <person name="Roberts W.R."/>
            <person name="Alverson A.J."/>
        </authorList>
    </citation>
    <scope>NUCLEOTIDE SEQUENCE [LARGE SCALE GENOMIC DNA]</scope>
    <source>
        <strain evidence="1 2">AJA228-03</strain>
    </source>
</reference>
<dbReference type="Proteomes" id="UP001530377">
    <property type="component" value="Unassembled WGS sequence"/>
</dbReference>
<keyword evidence="2" id="KW-1185">Reference proteome</keyword>
<dbReference type="AlphaFoldDB" id="A0ABD3SQ24"/>
<gene>
    <name evidence="1" type="ORF">ACHAXA_001205</name>
</gene>